<evidence type="ECO:0000313" key="1">
    <source>
        <dbReference type="EMBL" id="GIG11797.1"/>
    </source>
</evidence>
<dbReference type="AlphaFoldDB" id="A0A8J3L474"/>
<dbReference type="InterPro" id="IPR027417">
    <property type="entry name" value="P-loop_NTPase"/>
</dbReference>
<evidence type="ECO:0000313" key="2">
    <source>
        <dbReference type="Proteomes" id="UP000660339"/>
    </source>
</evidence>
<protein>
    <recommendedName>
        <fullName evidence="3">Shikimate kinase</fullName>
    </recommendedName>
</protein>
<dbReference type="RefSeq" id="WP_166380604.1">
    <property type="nucleotide sequence ID" value="NZ_BAAATT010000011.1"/>
</dbReference>
<evidence type="ECO:0008006" key="3">
    <source>
        <dbReference type="Google" id="ProtNLM"/>
    </source>
</evidence>
<organism evidence="1 2">
    <name type="scientific">Catellatospora methionotrophica</name>
    <dbReference type="NCBI Taxonomy" id="121620"/>
    <lineage>
        <taxon>Bacteria</taxon>
        <taxon>Bacillati</taxon>
        <taxon>Actinomycetota</taxon>
        <taxon>Actinomycetes</taxon>
        <taxon>Micromonosporales</taxon>
        <taxon>Micromonosporaceae</taxon>
        <taxon>Catellatospora</taxon>
    </lineage>
</organism>
<dbReference type="EMBL" id="BONJ01000001">
    <property type="protein sequence ID" value="GIG11797.1"/>
    <property type="molecule type" value="Genomic_DNA"/>
</dbReference>
<dbReference type="Gene3D" id="3.40.50.300">
    <property type="entry name" value="P-loop containing nucleotide triphosphate hydrolases"/>
    <property type="match status" value="1"/>
</dbReference>
<reference evidence="1" key="1">
    <citation type="submission" date="2021-01" db="EMBL/GenBank/DDBJ databases">
        <title>Whole genome shotgun sequence of Catellatospora methionotrophica NBRC 14553.</title>
        <authorList>
            <person name="Komaki H."/>
            <person name="Tamura T."/>
        </authorList>
    </citation>
    <scope>NUCLEOTIDE SEQUENCE</scope>
    <source>
        <strain evidence="1">NBRC 14553</strain>
    </source>
</reference>
<accession>A0A8J3L474</accession>
<dbReference type="Proteomes" id="UP000660339">
    <property type="component" value="Unassembled WGS sequence"/>
</dbReference>
<gene>
    <name evidence="1" type="ORF">Cme02nite_01290</name>
</gene>
<comment type="caution">
    <text evidence="1">The sequence shown here is derived from an EMBL/GenBank/DDBJ whole genome shotgun (WGS) entry which is preliminary data.</text>
</comment>
<dbReference type="SUPFAM" id="SSF52540">
    <property type="entry name" value="P-loop containing nucleoside triphosphate hydrolases"/>
    <property type="match status" value="1"/>
</dbReference>
<proteinExistence type="predicted"/>
<sequence>MHSRPDPAGLPRRLSHVYWIGGSSGSGKSTAARRLAARYGLGVYDTDAAMPDHARRLPADTAPRLSRFAAMDMDDRWVNRTPHEMLQTFHWYHGEGFEQIIADLLRLPADRPVVAEGFRLLPELVKPLLADQHRAVWLLGSPSLRKAVFDARGGTGWGFIAKTSDPRRALDNLLQRDAMFTDRLARQTTELGLTALATTTDSSEEDFVRQIAATLGLDR</sequence>
<keyword evidence="2" id="KW-1185">Reference proteome</keyword>
<name>A0A8J3L474_9ACTN</name>